<dbReference type="PANTHER" id="PTHR36447:SF2">
    <property type="entry name" value="BETA-GALACTOSIDASE YESZ"/>
    <property type="match status" value="1"/>
</dbReference>
<dbReference type="SUPFAM" id="SSF51445">
    <property type="entry name" value="(Trans)glycosidases"/>
    <property type="match status" value="1"/>
</dbReference>
<dbReference type="Gene3D" id="3.40.50.880">
    <property type="match status" value="1"/>
</dbReference>
<gene>
    <name evidence="10" type="ORF">J3R75_000714</name>
</gene>
<evidence type="ECO:0000256" key="5">
    <source>
        <dbReference type="ARBA" id="ARBA00022801"/>
    </source>
</evidence>
<evidence type="ECO:0000259" key="8">
    <source>
        <dbReference type="Pfam" id="PF02449"/>
    </source>
</evidence>
<comment type="similarity">
    <text evidence="2">Belongs to the glycosyl hydrolase 42 family.</text>
</comment>
<dbReference type="EC" id="3.2.1.23" evidence="3"/>
<evidence type="ECO:0000256" key="6">
    <source>
        <dbReference type="ARBA" id="ARBA00022833"/>
    </source>
</evidence>
<dbReference type="InterPro" id="IPR003476">
    <property type="entry name" value="Glyco_hydro_42"/>
</dbReference>
<dbReference type="InterPro" id="IPR013738">
    <property type="entry name" value="Beta_galactosidase_Trimer"/>
</dbReference>
<dbReference type="RefSeq" id="WP_307259941.1">
    <property type="nucleotide sequence ID" value="NZ_JAUSVL010000001.1"/>
</dbReference>
<dbReference type="AlphaFoldDB" id="A0AAE3VDN4"/>
<keyword evidence="7" id="KW-0326">Glycosidase</keyword>
<reference evidence="10" key="1">
    <citation type="submission" date="2023-07" db="EMBL/GenBank/DDBJ databases">
        <title>Genomic Encyclopedia of Type Strains, Phase IV (KMG-IV): sequencing the most valuable type-strain genomes for metagenomic binning, comparative biology and taxonomic classification.</title>
        <authorList>
            <person name="Goeker M."/>
        </authorList>
    </citation>
    <scope>NUCLEOTIDE SEQUENCE</scope>
    <source>
        <strain evidence="10">DSM 24202</strain>
    </source>
</reference>
<proteinExistence type="inferred from homology"/>
<evidence type="ECO:0000256" key="1">
    <source>
        <dbReference type="ARBA" id="ARBA00001412"/>
    </source>
</evidence>
<evidence type="ECO:0000256" key="2">
    <source>
        <dbReference type="ARBA" id="ARBA00005940"/>
    </source>
</evidence>
<dbReference type="EMBL" id="JAUSVL010000001">
    <property type="protein sequence ID" value="MDQ0288607.1"/>
    <property type="molecule type" value="Genomic_DNA"/>
</dbReference>
<dbReference type="InterPro" id="IPR013529">
    <property type="entry name" value="Glyco_hydro_42_N"/>
</dbReference>
<evidence type="ECO:0000256" key="7">
    <source>
        <dbReference type="ARBA" id="ARBA00023295"/>
    </source>
</evidence>
<feature type="domain" description="Glycoside hydrolase family 42 N-terminal" evidence="8">
    <location>
        <begin position="23"/>
        <end position="365"/>
    </location>
</feature>
<evidence type="ECO:0000256" key="3">
    <source>
        <dbReference type="ARBA" id="ARBA00012756"/>
    </source>
</evidence>
<accession>A0AAE3VDN4</accession>
<dbReference type="CDD" id="cd03143">
    <property type="entry name" value="A4_beta-galactosidase_middle_domain"/>
    <property type="match status" value="1"/>
</dbReference>
<dbReference type="GO" id="GO:0009341">
    <property type="term" value="C:beta-galactosidase complex"/>
    <property type="evidence" value="ECO:0007669"/>
    <property type="project" value="InterPro"/>
</dbReference>
<dbReference type="Pfam" id="PF02449">
    <property type="entry name" value="Glyco_hydro_42"/>
    <property type="match status" value="1"/>
</dbReference>
<dbReference type="SUPFAM" id="SSF52317">
    <property type="entry name" value="Class I glutamine amidotransferase-like"/>
    <property type="match status" value="1"/>
</dbReference>
<organism evidence="10 11">
    <name type="scientific">Oligosphaera ethanolica</name>
    <dbReference type="NCBI Taxonomy" id="760260"/>
    <lineage>
        <taxon>Bacteria</taxon>
        <taxon>Pseudomonadati</taxon>
        <taxon>Lentisphaerota</taxon>
        <taxon>Oligosphaeria</taxon>
        <taxon>Oligosphaerales</taxon>
        <taxon>Oligosphaeraceae</taxon>
        <taxon>Oligosphaera</taxon>
    </lineage>
</organism>
<dbReference type="GO" id="GO:0046872">
    <property type="term" value="F:metal ion binding"/>
    <property type="evidence" value="ECO:0007669"/>
    <property type="project" value="UniProtKB-KW"/>
</dbReference>
<keyword evidence="4" id="KW-0479">Metal-binding</keyword>
<keyword evidence="6" id="KW-0862">Zinc</keyword>
<evidence type="ECO:0000313" key="10">
    <source>
        <dbReference type="EMBL" id="MDQ0288607.1"/>
    </source>
</evidence>
<evidence type="ECO:0000313" key="11">
    <source>
        <dbReference type="Proteomes" id="UP001238163"/>
    </source>
</evidence>
<dbReference type="InterPro" id="IPR029062">
    <property type="entry name" value="Class_I_gatase-like"/>
</dbReference>
<dbReference type="PANTHER" id="PTHR36447">
    <property type="entry name" value="BETA-GALACTOSIDASE GANA"/>
    <property type="match status" value="1"/>
</dbReference>
<dbReference type="GO" id="GO:0004565">
    <property type="term" value="F:beta-galactosidase activity"/>
    <property type="evidence" value="ECO:0007669"/>
    <property type="project" value="UniProtKB-EC"/>
</dbReference>
<keyword evidence="11" id="KW-1185">Reference proteome</keyword>
<sequence length="707" mass="78774">MSKGIFTGEFWYGASMAPYAKSQDWPIADWDNDLANMKKLGFSVARIFVPWDRIERREGELDFSRHDHFVELAAKHGVGVIMNVGGVFDSLQGIYPPQWLVRRHDVTAPCGSNRQADNTGPRVFVCLDDPLYRGKALDFIATVVSRYAQHDAVVGWMSWNEPWLRQCYCRHSVQAFRRWLAERYDNDIARLNDAWGTEFPLSYDDWGEINPPQGAGFREGGLNAWRDWVTFTQYRLSSAMQAVYDCIKQHDPRNLPVTCNICTSHAYGGTLGANVRISDVARSLDITGFSYYTVAHGENMGPFHKALYTDSFRWTSRDPLRRTLVLESEAGPNYFMITPAQRELNNWLAVGHNAKGMVLWNYRSRFSDNQVGNFNLMGWDGSPTARSVLHAELAGQLNRHADLINSSCPAAQAAVLVSEELSVLLQCTYTAGADPSKLWGSVSQSRLGAFKLLWDMNIPFDGVNDVNLDRLSQYRLLLLPMIENMTPAIAAKLRAYVEQGGTVIAECPFAFKDGDNLLHGHAPIFGLDEVFGARTVDREGVETASPIHYADGATAPVQFLWHHFSLTTAKPLATYADGRMAVCANSFGKGRAIMAGTELFRQYFANPQAAATAFLRREVLASGVKANLDMQLDGEPALGSKLEVCRLAGELGELLIILNHNDEEKHFVVKDGAGEGWVDMRNDQPVTLAGRHALPPLGVLPLAKYKK</sequence>
<dbReference type="Pfam" id="PF08532">
    <property type="entry name" value="Glyco_hydro_42M"/>
    <property type="match status" value="1"/>
</dbReference>
<name>A0AAE3VDN4_9BACT</name>
<comment type="caution">
    <text evidence="10">The sequence shown here is derived from an EMBL/GenBank/DDBJ whole genome shotgun (WGS) entry which is preliminary data.</text>
</comment>
<keyword evidence="5" id="KW-0378">Hydrolase</keyword>
<evidence type="ECO:0000256" key="4">
    <source>
        <dbReference type="ARBA" id="ARBA00022723"/>
    </source>
</evidence>
<dbReference type="Gene3D" id="3.20.20.80">
    <property type="entry name" value="Glycosidases"/>
    <property type="match status" value="1"/>
</dbReference>
<dbReference type="GO" id="GO:0005975">
    <property type="term" value="P:carbohydrate metabolic process"/>
    <property type="evidence" value="ECO:0007669"/>
    <property type="project" value="InterPro"/>
</dbReference>
<dbReference type="InterPro" id="IPR017853">
    <property type="entry name" value="GH"/>
</dbReference>
<protein>
    <recommendedName>
        <fullName evidence="3">beta-galactosidase</fullName>
        <ecNumber evidence="3">3.2.1.23</ecNumber>
    </recommendedName>
</protein>
<feature type="domain" description="Beta-galactosidase trimerisation" evidence="9">
    <location>
        <begin position="450"/>
        <end position="604"/>
    </location>
</feature>
<evidence type="ECO:0000259" key="9">
    <source>
        <dbReference type="Pfam" id="PF08532"/>
    </source>
</evidence>
<dbReference type="Proteomes" id="UP001238163">
    <property type="component" value="Unassembled WGS sequence"/>
</dbReference>
<comment type="catalytic activity">
    <reaction evidence="1">
        <text>Hydrolysis of terminal non-reducing beta-D-galactose residues in beta-D-galactosides.</text>
        <dbReference type="EC" id="3.2.1.23"/>
    </reaction>
</comment>